<dbReference type="GO" id="GO:0004523">
    <property type="term" value="F:RNA-DNA hybrid ribonuclease activity"/>
    <property type="evidence" value="ECO:0007669"/>
    <property type="project" value="InterPro"/>
</dbReference>
<evidence type="ECO:0000256" key="1">
    <source>
        <dbReference type="SAM" id="MobiDB-lite"/>
    </source>
</evidence>
<dbReference type="Gene3D" id="3.30.420.10">
    <property type="entry name" value="Ribonuclease H-like superfamily/Ribonuclease H"/>
    <property type="match status" value="1"/>
</dbReference>
<dbReference type="GO" id="GO:0003676">
    <property type="term" value="F:nucleic acid binding"/>
    <property type="evidence" value="ECO:0007669"/>
    <property type="project" value="InterPro"/>
</dbReference>
<reference evidence="3 4" key="1">
    <citation type="journal article" date="2019" name="Sci. Rep.">
        <title>Orb-weaving spider Araneus ventricosus genome elucidates the spidroin gene catalogue.</title>
        <authorList>
            <person name="Kono N."/>
            <person name="Nakamura H."/>
            <person name="Ohtoshi R."/>
            <person name="Moran D.A.P."/>
            <person name="Shinohara A."/>
            <person name="Yoshida Y."/>
            <person name="Fujiwara M."/>
            <person name="Mori M."/>
            <person name="Tomita M."/>
            <person name="Arakawa K."/>
        </authorList>
    </citation>
    <scope>NUCLEOTIDE SEQUENCE [LARGE SCALE GENOMIC DNA]</scope>
</reference>
<dbReference type="InterPro" id="IPR036397">
    <property type="entry name" value="RNaseH_sf"/>
</dbReference>
<dbReference type="Pfam" id="PF00075">
    <property type="entry name" value="RNase_H"/>
    <property type="match status" value="1"/>
</dbReference>
<feature type="compositionally biased region" description="Polar residues" evidence="1">
    <location>
        <begin position="78"/>
        <end position="114"/>
    </location>
</feature>
<dbReference type="InterPro" id="IPR012337">
    <property type="entry name" value="RNaseH-like_sf"/>
</dbReference>
<dbReference type="SUPFAM" id="SSF53098">
    <property type="entry name" value="Ribonuclease H-like"/>
    <property type="match status" value="1"/>
</dbReference>
<accession>A0A4Y2AZ17</accession>
<dbReference type="Proteomes" id="UP000499080">
    <property type="component" value="Unassembled WGS sequence"/>
</dbReference>
<dbReference type="AlphaFoldDB" id="A0A4Y2AZ17"/>
<comment type="caution">
    <text evidence="3">The sequence shown here is derived from an EMBL/GenBank/DDBJ whole genome shotgun (WGS) entry which is preliminary data.</text>
</comment>
<organism evidence="3 4">
    <name type="scientific">Araneus ventricosus</name>
    <name type="common">Orbweaver spider</name>
    <name type="synonym">Epeira ventricosa</name>
    <dbReference type="NCBI Taxonomy" id="182803"/>
    <lineage>
        <taxon>Eukaryota</taxon>
        <taxon>Metazoa</taxon>
        <taxon>Ecdysozoa</taxon>
        <taxon>Arthropoda</taxon>
        <taxon>Chelicerata</taxon>
        <taxon>Arachnida</taxon>
        <taxon>Araneae</taxon>
        <taxon>Araneomorphae</taxon>
        <taxon>Entelegynae</taxon>
        <taxon>Araneoidea</taxon>
        <taxon>Araneidae</taxon>
        <taxon>Araneus</taxon>
    </lineage>
</organism>
<sequence>MLRIFNADRGEFDIRKRNVRSGLSEMENCETYLELILRFIMKMIFNRQNRILLWIIDFKRRMGFTGDGFKSQEERSKSGTSGLETRNRSCNQPPSPANSHSSDNQASVQAAANPRSINTTAKEICKSLITNEHIHISWIKAHVGYDGNEEADRSAKEAAESDRDPLSVKAPIFFLKSVFNKKKMMEDWQSDWEDEDMGRTIFDILPRVSTQPCYWKREEILFFTGHGPFPRT</sequence>
<dbReference type="InterPro" id="IPR002156">
    <property type="entry name" value="RNaseH_domain"/>
</dbReference>
<proteinExistence type="predicted"/>
<gene>
    <name evidence="3" type="ORF">AVEN_117190_1</name>
</gene>
<dbReference type="OrthoDB" id="6514649at2759"/>
<keyword evidence="4" id="KW-1185">Reference proteome</keyword>
<protein>
    <recommendedName>
        <fullName evidence="2">RNase H type-1 domain-containing protein</fullName>
    </recommendedName>
</protein>
<evidence type="ECO:0000313" key="4">
    <source>
        <dbReference type="Proteomes" id="UP000499080"/>
    </source>
</evidence>
<name>A0A4Y2AZ17_ARAVE</name>
<evidence type="ECO:0000259" key="2">
    <source>
        <dbReference type="Pfam" id="PF00075"/>
    </source>
</evidence>
<dbReference type="EMBL" id="BGPR01000037">
    <property type="protein sequence ID" value="GBL84429.1"/>
    <property type="molecule type" value="Genomic_DNA"/>
</dbReference>
<feature type="domain" description="RNase H type-1" evidence="2">
    <location>
        <begin position="110"/>
        <end position="159"/>
    </location>
</feature>
<evidence type="ECO:0000313" key="3">
    <source>
        <dbReference type="EMBL" id="GBL84429.1"/>
    </source>
</evidence>
<feature type="region of interest" description="Disordered" evidence="1">
    <location>
        <begin position="67"/>
        <end position="114"/>
    </location>
</feature>